<comment type="caution">
    <text evidence="1">The sequence shown here is derived from an EMBL/GenBank/DDBJ whole genome shotgun (WGS) entry which is preliminary data.</text>
</comment>
<name>A0AAV5E8M7_ELECO</name>
<evidence type="ECO:0000313" key="2">
    <source>
        <dbReference type="Proteomes" id="UP001054889"/>
    </source>
</evidence>
<dbReference type="Proteomes" id="UP001054889">
    <property type="component" value="Unassembled WGS sequence"/>
</dbReference>
<organism evidence="1 2">
    <name type="scientific">Eleusine coracana subsp. coracana</name>
    <dbReference type="NCBI Taxonomy" id="191504"/>
    <lineage>
        <taxon>Eukaryota</taxon>
        <taxon>Viridiplantae</taxon>
        <taxon>Streptophyta</taxon>
        <taxon>Embryophyta</taxon>
        <taxon>Tracheophyta</taxon>
        <taxon>Spermatophyta</taxon>
        <taxon>Magnoliopsida</taxon>
        <taxon>Liliopsida</taxon>
        <taxon>Poales</taxon>
        <taxon>Poaceae</taxon>
        <taxon>PACMAD clade</taxon>
        <taxon>Chloridoideae</taxon>
        <taxon>Cynodonteae</taxon>
        <taxon>Eleusininae</taxon>
        <taxon>Eleusine</taxon>
    </lineage>
</organism>
<accession>A0AAV5E8M7</accession>
<sequence>MAMASVLPEHLLEEVFIRIGARGDLIRASVACKAFRCLITDPAFFRRYRTLHPPLLLGFVGCVHPGNTCFIPAGSAIRFLPAEAPHPNAPAARAFAAATADFSFHHHPERGRSSWPRYDARDGRVLLMSYDYESSLRRLVSPELSVCDPLTRASALLPPIPGDLLASVTVEGEFLSFFDAFFDPSGPNEETGIRVLCWASHFSMTAMFVYSSLSGSWSHGASIVFSELGLDVLDEYYPIMHESSYAYGCLYWDVHISNKMIKLDISSMESATVTLPSDHENRYTIFVEAGEGRIGMFSLQIGETENLQSLHYSIWQNQS</sequence>
<dbReference type="InterPro" id="IPR036047">
    <property type="entry name" value="F-box-like_dom_sf"/>
</dbReference>
<evidence type="ECO:0000313" key="1">
    <source>
        <dbReference type="EMBL" id="GJN19709.1"/>
    </source>
</evidence>
<protein>
    <recommendedName>
        <fullName evidence="3">F-box domain-containing protein</fullName>
    </recommendedName>
</protein>
<reference evidence="1" key="2">
    <citation type="submission" date="2021-12" db="EMBL/GenBank/DDBJ databases">
        <title>Resequencing data analysis of finger millet.</title>
        <authorList>
            <person name="Hatakeyama M."/>
            <person name="Aluri S."/>
            <person name="Balachadran M.T."/>
            <person name="Sivarajan S.R."/>
            <person name="Poveda L."/>
            <person name="Shimizu-Inatsugi R."/>
            <person name="Schlapbach R."/>
            <person name="Sreeman S.M."/>
            <person name="Shimizu K.K."/>
        </authorList>
    </citation>
    <scope>NUCLEOTIDE SEQUENCE</scope>
</reference>
<proteinExistence type="predicted"/>
<keyword evidence="2" id="KW-1185">Reference proteome</keyword>
<evidence type="ECO:0008006" key="3">
    <source>
        <dbReference type="Google" id="ProtNLM"/>
    </source>
</evidence>
<dbReference type="EMBL" id="BQKI01000074">
    <property type="protein sequence ID" value="GJN19709.1"/>
    <property type="molecule type" value="Genomic_DNA"/>
</dbReference>
<dbReference type="PANTHER" id="PTHR31264:SF3">
    <property type="entry name" value="OS07G0554100 PROTEIN"/>
    <property type="match status" value="1"/>
</dbReference>
<gene>
    <name evidence="1" type="primary">gb07011</name>
    <name evidence="1" type="ORF">PR202_gb07011</name>
</gene>
<dbReference type="SUPFAM" id="SSF81383">
    <property type="entry name" value="F-box domain"/>
    <property type="match status" value="1"/>
</dbReference>
<dbReference type="AlphaFoldDB" id="A0AAV5E8M7"/>
<reference evidence="1" key="1">
    <citation type="journal article" date="2018" name="DNA Res.">
        <title>Multiple hybrid de novo genome assembly of finger millet, an orphan allotetraploid crop.</title>
        <authorList>
            <person name="Hatakeyama M."/>
            <person name="Aluri S."/>
            <person name="Balachadran M.T."/>
            <person name="Sivarajan S.R."/>
            <person name="Patrignani A."/>
            <person name="Gruter S."/>
            <person name="Poveda L."/>
            <person name="Shimizu-Inatsugi R."/>
            <person name="Baeten J."/>
            <person name="Francoijs K.J."/>
            <person name="Nataraja K.N."/>
            <person name="Reddy Y.A.N."/>
            <person name="Phadnis S."/>
            <person name="Ravikumar R.L."/>
            <person name="Schlapbach R."/>
            <person name="Sreeman S.M."/>
            <person name="Shimizu K.K."/>
        </authorList>
    </citation>
    <scope>NUCLEOTIDE SEQUENCE</scope>
</reference>
<dbReference type="PANTHER" id="PTHR31264">
    <property type="entry name" value="OS07G0554500 PROTEIN-RELATED"/>
    <property type="match status" value="1"/>
</dbReference>